<dbReference type="RefSeq" id="WP_209701460.1">
    <property type="nucleotide sequence ID" value="NZ_JAGGLM010000004.1"/>
</dbReference>
<feature type="chain" id="PRO_5045795728" evidence="1">
    <location>
        <begin position="23"/>
        <end position="253"/>
    </location>
</feature>
<keyword evidence="1" id="KW-0732">Signal</keyword>
<dbReference type="InterPro" id="IPR014202">
    <property type="entry name" value="Spore_II_R"/>
</dbReference>
<dbReference type="PROSITE" id="PS51257">
    <property type="entry name" value="PROKAR_LIPOPROTEIN"/>
    <property type="match status" value="1"/>
</dbReference>
<dbReference type="EMBL" id="JAGGLM010000004">
    <property type="protein sequence ID" value="MBP2032365.1"/>
    <property type="molecule type" value="Genomic_DNA"/>
</dbReference>
<dbReference type="Pfam" id="PF09551">
    <property type="entry name" value="Spore_II_R"/>
    <property type="match status" value="1"/>
</dbReference>
<dbReference type="NCBIfam" id="TIGR02837">
    <property type="entry name" value="spore_II_R"/>
    <property type="match status" value="1"/>
</dbReference>
<name>A0ABS4KQP7_9CLOT</name>
<keyword evidence="3" id="KW-1185">Reference proteome</keyword>
<proteinExistence type="predicted"/>
<evidence type="ECO:0000313" key="3">
    <source>
        <dbReference type="Proteomes" id="UP001519307"/>
    </source>
</evidence>
<feature type="signal peptide" evidence="1">
    <location>
        <begin position="1"/>
        <end position="22"/>
    </location>
</feature>
<reference evidence="2 3" key="1">
    <citation type="submission" date="2021-03" db="EMBL/GenBank/DDBJ databases">
        <title>Genomic Encyclopedia of Type Strains, Phase IV (KMG-IV): sequencing the most valuable type-strain genomes for metagenomic binning, comparative biology and taxonomic classification.</title>
        <authorList>
            <person name="Goeker M."/>
        </authorList>
    </citation>
    <scope>NUCLEOTIDE SEQUENCE [LARGE SCALE GENOMIC DNA]</scope>
    <source>
        <strain evidence="2 3">DSM 28783</strain>
    </source>
</reference>
<comment type="caution">
    <text evidence="2">The sequence shown here is derived from an EMBL/GenBank/DDBJ whole genome shotgun (WGS) entry which is preliminary data.</text>
</comment>
<protein>
    <submittedName>
        <fullName evidence="2">Stage II sporulation protein R</fullName>
    </submittedName>
</protein>
<sequence>MKRFFSICVLCILVIFTLNITASCKNLDTESLNQKNCNIKLNSRDYQPVIPLNKNINSDNEGNDDVQQSIASKIIRFHIIANSDTKSDQALKLKVRDEILKYISPKLENSKDINQSREVLKQNNKNILDIARKVINEEGYTYGVASTLSKVNFPIKTYGNITLPQGTYEAYRIVIGKGQGQNWWCVMFPPLCFVDVSKGQASYKQTEKQMKNVLNKKEYNSIDNGIEDLDNKNIGKNIEVRFKIIDFIKKLGI</sequence>
<evidence type="ECO:0000256" key="1">
    <source>
        <dbReference type="SAM" id="SignalP"/>
    </source>
</evidence>
<accession>A0ABS4KQP7</accession>
<evidence type="ECO:0000313" key="2">
    <source>
        <dbReference type="EMBL" id="MBP2032365.1"/>
    </source>
</evidence>
<gene>
    <name evidence="2" type="ORF">J2Z42_001030</name>
</gene>
<organism evidence="2 3">
    <name type="scientific">Clostridium algifaecis</name>
    <dbReference type="NCBI Taxonomy" id="1472040"/>
    <lineage>
        <taxon>Bacteria</taxon>
        <taxon>Bacillati</taxon>
        <taxon>Bacillota</taxon>
        <taxon>Clostridia</taxon>
        <taxon>Eubacteriales</taxon>
        <taxon>Clostridiaceae</taxon>
        <taxon>Clostridium</taxon>
    </lineage>
</organism>
<dbReference type="Proteomes" id="UP001519307">
    <property type="component" value="Unassembled WGS sequence"/>
</dbReference>